<gene>
    <name evidence="2" type="ordered locus">Mnod_1727</name>
</gene>
<dbReference type="EMBL" id="CP001349">
    <property type="protein sequence ID" value="ACL56717.1"/>
    <property type="molecule type" value="Genomic_DNA"/>
</dbReference>
<dbReference type="eggNOG" id="COG2267">
    <property type="taxonomic scope" value="Bacteria"/>
</dbReference>
<dbReference type="GO" id="GO:0016787">
    <property type="term" value="F:hydrolase activity"/>
    <property type="evidence" value="ECO:0007669"/>
    <property type="project" value="UniProtKB-KW"/>
</dbReference>
<dbReference type="InterPro" id="IPR022742">
    <property type="entry name" value="Hydrolase_4"/>
</dbReference>
<protein>
    <submittedName>
        <fullName evidence="2">Alpha/beta hydrolase fold protein</fullName>
    </submittedName>
</protein>
<sequence>MTVPLIATPDNPIPPGARTLAVPTRDGLTLRAATWAPTTRTAKGTVCLIQGRAEFIEKYYETIGDLRARGFAVAAFDWRGQGGSDRTVEDAHKGHVGDFEEYRLDLDAIADHVLEPLMPQPVFGLAHSMGGAVCLIAAREEGLPFSRLVTVAPMLGIAMVRRPRAAMRAAALLNGLGLGRRYVPGGSPVSIATKPFPGNRLTTDPVRYARNAAAALAVGAGAVGDPTVAWLAAAFRAMRCLEDPRCPVGIRLPVLVIAAGEDPVCSTPAIQRFAARLKAGHTITLRGARHEILMEQDAIREQFWAAFDAFVPGTPVPAAREADLVALERMPSE</sequence>
<reference evidence="2 3" key="1">
    <citation type="submission" date="2009-01" db="EMBL/GenBank/DDBJ databases">
        <title>Complete sequence of chromosome of Methylobacterium nodulans ORS 2060.</title>
        <authorList>
            <consortium name="US DOE Joint Genome Institute"/>
            <person name="Lucas S."/>
            <person name="Copeland A."/>
            <person name="Lapidus A."/>
            <person name="Glavina del Rio T."/>
            <person name="Dalin E."/>
            <person name="Tice H."/>
            <person name="Bruce D."/>
            <person name="Goodwin L."/>
            <person name="Pitluck S."/>
            <person name="Sims D."/>
            <person name="Brettin T."/>
            <person name="Detter J.C."/>
            <person name="Han C."/>
            <person name="Larimer F."/>
            <person name="Land M."/>
            <person name="Hauser L."/>
            <person name="Kyrpides N."/>
            <person name="Ivanova N."/>
            <person name="Marx C.J."/>
            <person name="Richardson P."/>
        </authorList>
    </citation>
    <scope>NUCLEOTIDE SEQUENCE [LARGE SCALE GENOMIC DNA]</scope>
    <source>
        <strain evidence="3">LMG 21967 / CNCM I-2342 / ORS 2060</strain>
    </source>
</reference>
<feature type="domain" description="Serine aminopeptidase S33" evidence="1">
    <location>
        <begin position="42"/>
        <end position="297"/>
    </location>
</feature>
<dbReference type="ESTHER" id="metno-b8ir15">
    <property type="family name" value="Monoglyceridelipase_lysophospholip"/>
</dbReference>
<dbReference type="STRING" id="460265.Mnod_1727"/>
<keyword evidence="2" id="KW-0378">Hydrolase</keyword>
<dbReference type="Pfam" id="PF12146">
    <property type="entry name" value="Hydrolase_4"/>
    <property type="match status" value="1"/>
</dbReference>
<dbReference type="Gene3D" id="3.40.50.1820">
    <property type="entry name" value="alpha/beta hydrolase"/>
    <property type="match status" value="1"/>
</dbReference>
<keyword evidence="3" id="KW-1185">Reference proteome</keyword>
<dbReference type="Proteomes" id="UP000008207">
    <property type="component" value="Chromosome"/>
</dbReference>
<evidence type="ECO:0000313" key="3">
    <source>
        <dbReference type="Proteomes" id="UP000008207"/>
    </source>
</evidence>
<dbReference type="PANTHER" id="PTHR11614">
    <property type="entry name" value="PHOSPHOLIPASE-RELATED"/>
    <property type="match status" value="1"/>
</dbReference>
<dbReference type="InterPro" id="IPR051044">
    <property type="entry name" value="MAG_DAG_Lipase"/>
</dbReference>
<dbReference type="AlphaFoldDB" id="B8IR15"/>
<dbReference type="HOGENOM" id="CLU_026209_10_1_5"/>
<dbReference type="OrthoDB" id="9788260at2"/>
<name>B8IR15_METNO</name>
<dbReference type="KEGG" id="mno:Mnod_1727"/>
<evidence type="ECO:0000313" key="2">
    <source>
        <dbReference type="EMBL" id="ACL56717.1"/>
    </source>
</evidence>
<evidence type="ECO:0000259" key="1">
    <source>
        <dbReference type="Pfam" id="PF12146"/>
    </source>
</evidence>
<accession>B8IR15</accession>
<dbReference type="RefSeq" id="WP_015928410.1">
    <property type="nucleotide sequence ID" value="NC_011894.1"/>
</dbReference>
<dbReference type="SUPFAM" id="SSF53474">
    <property type="entry name" value="alpha/beta-Hydrolases"/>
    <property type="match status" value="1"/>
</dbReference>
<proteinExistence type="predicted"/>
<organism evidence="2 3">
    <name type="scientific">Methylobacterium nodulans (strain LMG 21967 / CNCM I-2342 / ORS 2060)</name>
    <dbReference type="NCBI Taxonomy" id="460265"/>
    <lineage>
        <taxon>Bacteria</taxon>
        <taxon>Pseudomonadati</taxon>
        <taxon>Pseudomonadota</taxon>
        <taxon>Alphaproteobacteria</taxon>
        <taxon>Hyphomicrobiales</taxon>
        <taxon>Methylobacteriaceae</taxon>
        <taxon>Methylobacterium</taxon>
    </lineage>
</organism>
<dbReference type="InterPro" id="IPR029058">
    <property type="entry name" value="AB_hydrolase_fold"/>
</dbReference>